<dbReference type="GO" id="GO:0015074">
    <property type="term" value="P:DNA integration"/>
    <property type="evidence" value="ECO:0007669"/>
    <property type="project" value="UniProtKB-KW"/>
</dbReference>
<dbReference type="PANTHER" id="PTHR30349">
    <property type="entry name" value="PHAGE INTEGRASE-RELATED"/>
    <property type="match status" value="1"/>
</dbReference>
<evidence type="ECO:0000313" key="8">
    <source>
        <dbReference type="EMBL" id="WOX07032.1"/>
    </source>
</evidence>
<feature type="domain" description="Tyr recombinase" evidence="6">
    <location>
        <begin position="161"/>
        <end position="371"/>
    </location>
</feature>
<dbReference type="InterPro" id="IPR011010">
    <property type="entry name" value="DNA_brk_join_enz"/>
</dbReference>
<evidence type="ECO:0000259" key="7">
    <source>
        <dbReference type="PROSITE" id="PS51900"/>
    </source>
</evidence>
<dbReference type="RefSeq" id="WP_318955465.1">
    <property type="nucleotide sequence ID" value="NZ_CP137555.1"/>
</dbReference>
<keyword evidence="9" id="KW-1185">Reference proteome</keyword>
<dbReference type="EMBL" id="CP137555">
    <property type="protein sequence ID" value="WOX07032.1"/>
    <property type="molecule type" value="Genomic_DNA"/>
</dbReference>
<keyword evidence="3 5" id="KW-0238">DNA-binding</keyword>
<dbReference type="KEGG" id="mpaf:R5R33_07840"/>
<sequence length="408" mass="46921">MTRQGYSSNTIEQYSGHIARFINYIYEAALHIPKASPEIIEQAIYSYRDYLLFGVDSSDWLARRVAIELKPKKTTSQRSLIPIGAAISYFLTLSDASAIANGIPPLLPRVTQPTFKHLSPYEKNRIKQSSMLSGVIRNGTKFTKKSDGLFRVPRGNRAAINARDPFPFDRARDLIVQTRSLRDRAFFSLLAASGCRQHEALQIRICDVDFNDFSVKLINPFSRKNTGLEQSEYEKLAWKGRATDQTFLIEPFKTLFFENLSKYLKRERNPYCRHDFIFQKDNGRPYFTSSRQSRAETFSRIKNEIGLGGKSNISVHSLRHMYGTYTLNYIPIGDDLGLNESIVRLLMGHSCITSTRLYARKDTDQIRSAIEYSNQLVSEHASRLSLSEIRINYHKMEIKRLLDLDSER</sequence>
<dbReference type="PROSITE" id="PS51900">
    <property type="entry name" value="CB"/>
    <property type="match status" value="1"/>
</dbReference>
<name>A0AAU0N247_9GAMM</name>
<evidence type="ECO:0000256" key="2">
    <source>
        <dbReference type="ARBA" id="ARBA00022908"/>
    </source>
</evidence>
<proteinExistence type="inferred from homology"/>
<reference evidence="8 9" key="1">
    <citation type="submission" date="2023-10" db="EMBL/GenBank/DDBJ databases">
        <title>Description of Microbulbifer bruguierae sp. nov., isolated from the sediments of mangrove plant Bruguiera sexangula and comparative genomic analyses of the genus Microbulbifer.</title>
        <authorList>
            <person name="Long M."/>
        </authorList>
    </citation>
    <scope>NUCLEOTIDE SEQUENCE [LARGE SCALE GENOMIC DNA]</scope>
    <source>
        <strain evidence="8 9">SPO729</strain>
    </source>
</reference>
<evidence type="ECO:0000256" key="3">
    <source>
        <dbReference type="ARBA" id="ARBA00023125"/>
    </source>
</evidence>
<dbReference type="Pfam" id="PF00589">
    <property type="entry name" value="Phage_integrase"/>
    <property type="match status" value="1"/>
</dbReference>
<evidence type="ECO:0000256" key="1">
    <source>
        <dbReference type="ARBA" id="ARBA00008857"/>
    </source>
</evidence>
<protein>
    <submittedName>
        <fullName evidence="8">Site-specific integrase</fullName>
    </submittedName>
</protein>
<dbReference type="CDD" id="cd00397">
    <property type="entry name" value="DNA_BRE_C"/>
    <property type="match status" value="1"/>
</dbReference>
<feature type="domain" description="Core-binding (CB)" evidence="7">
    <location>
        <begin position="1"/>
        <end position="91"/>
    </location>
</feature>
<dbReference type="PROSITE" id="PS51898">
    <property type="entry name" value="TYR_RECOMBINASE"/>
    <property type="match status" value="1"/>
</dbReference>
<dbReference type="GO" id="GO:0006310">
    <property type="term" value="P:DNA recombination"/>
    <property type="evidence" value="ECO:0007669"/>
    <property type="project" value="UniProtKB-KW"/>
</dbReference>
<keyword evidence="4" id="KW-0233">DNA recombination</keyword>
<evidence type="ECO:0000313" key="9">
    <source>
        <dbReference type="Proteomes" id="UP001302477"/>
    </source>
</evidence>
<dbReference type="PANTHER" id="PTHR30349:SF41">
    <property type="entry name" value="INTEGRASE_RECOMBINASE PROTEIN MJ0367-RELATED"/>
    <property type="match status" value="1"/>
</dbReference>
<accession>A0AAU0N247</accession>
<dbReference type="InterPro" id="IPR013762">
    <property type="entry name" value="Integrase-like_cat_sf"/>
</dbReference>
<gene>
    <name evidence="8" type="ORF">R5R33_07840</name>
</gene>
<comment type="similarity">
    <text evidence="1">Belongs to the 'phage' integrase family.</text>
</comment>
<dbReference type="Gene3D" id="1.10.443.10">
    <property type="entry name" value="Intergrase catalytic core"/>
    <property type="match status" value="1"/>
</dbReference>
<dbReference type="GO" id="GO:0003677">
    <property type="term" value="F:DNA binding"/>
    <property type="evidence" value="ECO:0007669"/>
    <property type="project" value="UniProtKB-UniRule"/>
</dbReference>
<evidence type="ECO:0000259" key="6">
    <source>
        <dbReference type="PROSITE" id="PS51898"/>
    </source>
</evidence>
<organism evidence="8 9">
    <name type="scientific">Microbulbifer pacificus</name>
    <dbReference type="NCBI Taxonomy" id="407164"/>
    <lineage>
        <taxon>Bacteria</taxon>
        <taxon>Pseudomonadati</taxon>
        <taxon>Pseudomonadota</taxon>
        <taxon>Gammaproteobacteria</taxon>
        <taxon>Cellvibrionales</taxon>
        <taxon>Microbulbiferaceae</taxon>
        <taxon>Microbulbifer</taxon>
    </lineage>
</organism>
<dbReference type="InterPro" id="IPR002104">
    <property type="entry name" value="Integrase_catalytic"/>
</dbReference>
<dbReference type="Proteomes" id="UP001302477">
    <property type="component" value="Chromosome"/>
</dbReference>
<dbReference type="InterPro" id="IPR050090">
    <property type="entry name" value="Tyrosine_recombinase_XerCD"/>
</dbReference>
<keyword evidence="2" id="KW-0229">DNA integration</keyword>
<dbReference type="InterPro" id="IPR044068">
    <property type="entry name" value="CB"/>
</dbReference>
<evidence type="ECO:0000256" key="4">
    <source>
        <dbReference type="ARBA" id="ARBA00023172"/>
    </source>
</evidence>
<evidence type="ECO:0000256" key="5">
    <source>
        <dbReference type="PROSITE-ProRule" id="PRU01248"/>
    </source>
</evidence>
<dbReference type="AlphaFoldDB" id="A0AAU0N247"/>
<dbReference type="SUPFAM" id="SSF56349">
    <property type="entry name" value="DNA breaking-rejoining enzymes"/>
    <property type="match status" value="1"/>
</dbReference>